<protein>
    <submittedName>
        <fullName evidence="2">Uncharacterized protein</fullName>
    </submittedName>
</protein>
<dbReference type="AlphaFoldDB" id="A0A2M7VKU4"/>
<proteinExistence type="predicted"/>
<name>A0A2M7VKU4_9BACT</name>
<comment type="caution">
    <text evidence="2">The sequence shown here is derived from an EMBL/GenBank/DDBJ whole genome shotgun (WGS) entry which is preliminary data.</text>
</comment>
<keyword evidence="1" id="KW-0812">Transmembrane</keyword>
<sequence>MSTTLFLLVLIFVIINIVQTWLILTYRLLTKGGIIIGLIEAIEFPVLILLILKGGMAGFLTIVIVEFVQWTTIALLSLRGKPR</sequence>
<evidence type="ECO:0000256" key="1">
    <source>
        <dbReference type="SAM" id="Phobius"/>
    </source>
</evidence>
<accession>A0A2M7VKU4</accession>
<dbReference type="EMBL" id="PFPS01000026">
    <property type="protein sequence ID" value="PJA02470.1"/>
    <property type="molecule type" value="Genomic_DNA"/>
</dbReference>
<keyword evidence="1" id="KW-1133">Transmembrane helix</keyword>
<evidence type="ECO:0000313" key="2">
    <source>
        <dbReference type="EMBL" id="PJA02470.1"/>
    </source>
</evidence>
<evidence type="ECO:0000313" key="3">
    <source>
        <dbReference type="Proteomes" id="UP000231469"/>
    </source>
</evidence>
<reference evidence="3" key="1">
    <citation type="submission" date="2017-09" db="EMBL/GenBank/DDBJ databases">
        <title>Depth-based differentiation of microbial function through sediment-hosted aquifers and enrichment of novel symbionts in the deep terrestrial subsurface.</title>
        <authorList>
            <person name="Probst A.J."/>
            <person name="Ladd B."/>
            <person name="Jarett J.K."/>
            <person name="Geller-Mcgrath D.E."/>
            <person name="Sieber C.M.K."/>
            <person name="Emerson J.B."/>
            <person name="Anantharaman K."/>
            <person name="Thomas B.C."/>
            <person name="Malmstrom R."/>
            <person name="Stieglmeier M."/>
            <person name="Klingl A."/>
            <person name="Woyke T."/>
            <person name="Ryan C.M."/>
            <person name="Banfield J.F."/>
        </authorList>
    </citation>
    <scope>NUCLEOTIDE SEQUENCE [LARGE SCALE GENOMIC DNA]</scope>
</reference>
<keyword evidence="1" id="KW-0472">Membrane</keyword>
<gene>
    <name evidence="2" type="ORF">COX73_00620</name>
</gene>
<dbReference type="Proteomes" id="UP000231469">
    <property type="component" value="Unassembled WGS sequence"/>
</dbReference>
<organism evidence="2 3">
    <name type="scientific">bacterium (Candidatus Gribaldobacteria) CG_4_10_14_0_2_um_filter_36_18</name>
    <dbReference type="NCBI Taxonomy" id="2014264"/>
    <lineage>
        <taxon>Bacteria</taxon>
        <taxon>Candidatus Gribaldobacteria</taxon>
    </lineage>
</organism>
<feature type="transmembrane region" description="Helical" evidence="1">
    <location>
        <begin position="58"/>
        <end position="78"/>
    </location>
</feature>
<feature type="transmembrane region" description="Helical" evidence="1">
    <location>
        <begin position="33"/>
        <end position="52"/>
    </location>
</feature>
<feature type="transmembrane region" description="Helical" evidence="1">
    <location>
        <begin position="6"/>
        <end position="26"/>
    </location>
</feature>